<organism evidence="3 4">
    <name type="scientific">Aureliella helgolandensis</name>
    <dbReference type="NCBI Taxonomy" id="2527968"/>
    <lineage>
        <taxon>Bacteria</taxon>
        <taxon>Pseudomonadati</taxon>
        <taxon>Planctomycetota</taxon>
        <taxon>Planctomycetia</taxon>
        <taxon>Pirellulales</taxon>
        <taxon>Pirellulaceae</taxon>
        <taxon>Aureliella</taxon>
    </lineage>
</organism>
<keyword evidence="3" id="KW-0255">Endonuclease</keyword>
<evidence type="ECO:0000259" key="2">
    <source>
        <dbReference type="Pfam" id="PF03372"/>
    </source>
</evidence>
<dbReference type="InterPro" id="IPR005135">
    <property type="entry name" value="Endo/exonuclease/phosphatase"/>
</dbReference>
<dbReference type="KEGG" id="ahel:Q31a_22880"/>
<evidence type="ECO:0000313" key="3">
    <source>
        <dbReference type="EMBL" id="QDV23975.1"/>
    </source>
</evidence>
<feature type="domain" description="Endonuclease/exonuclease/phosphatase" evidence="2">
    <location>
        <begin position="48"/>
        <end position="296"/>
    </location>
</feature>
<dbReference type="GO" id="GO:0004519">
    <property type="term" value="F:endonuclease activity"/>
    <property type="evidence" value="ECO:0007669"/>
    <property type="project" value="UniProtKB-KW"/>
</dbReference>
<dbReference type="CDD" id="cd09083">
    <property type="entry name" value="EEP-1"/>
    <property type="match status" value="1"/>
</dbReference>
<dbReference type="GO" id="GO:0000175">
    <property type="term" value="F:3'-5'-RNA exonuclease activity"/>
    <property type="evidence" value="ECO:0007669"/>
    <property type="project" value="TreeGrafter"/>
</dbReference>
<accession>A0A518G5W6</accession>
<name>A0A518G5W6_9BACT</name>
<dbReference type="InterPro" id="IPR036691">
    <property type="entry name" value="Endo/exonu/phosph_ase_sf"/>
</dbReference>
<reference evidence="3 4" key="1">
    <citation type="submission" date="2019-02" db="EMBL/GenBank/DDBJ databases">
        <title>Deep-cultivation of Planctomycetes and their phenomic and genomic characterization uncovers novel biology.</title>
        <authorList>
            <person name="Wiegand S."/>
            <person name="Jogler M."/>
            <person name="Boedeker C."/>
            <person name="Pinto D."/>
            <person name="Vollmers J."/>
            <person name="Rivas-Marin E."/>
            <person name="Kohn T."/>
            <person name="Peeters S.H."/>
            <person name="Heuer A."/>
            <person name="Rast P."/>
            <person name="Oberbeckmann S."/>
            <person name="Bunk B."/>
            <person name="Jeske O."/>
            <person name="Meyerdierks A."/>
            <person name="Storesund J.E."/>
            <person name="Kallscheuer N."/>
            <person name="Luecker S."/>
            <person name="Lage O.M."/>
            <person name="Pohl T."/>
            <person name="Merkel B.J."/>
            <person name="Hornburger P."/>
            <person name="Mueller R.-W."/>
            <person name="Bruemmer F."/>
            <person name="Labrenz M."/>
            <person name="Spormann A.M."/>
            <person name="Op den Camp H."/>
            <person name="Overmann J."/>
            <person name="Amann R."/>
            <person name="Jetten M.S.M."/>
            <person name="Mascher T."/>
            <person name="Medema M.H."/>
            <person name="Devos D.P."/>
            <person name="Kaster A.-K."/>
            <person name="Ovreas L."/>
            <person name="Rohde M."/>
            <person name="Galperin M.Y."/>
            <person name="Jogler C."/>
        </authorList>
    </citation>
    <scope>NUCLEOTIDE SEQUENCE [LARGE SCALE GENOMIC DNA]</scope>
    <source>
        <strain evidence="3 4">Q31a</strain>
    </source>
</reference>
<feature type="chain" id="PRO_5021750611" evidence="1">
    <location>
        <begin position="28"/>
        <end position="306"/>
    </location>
</feature>
<keyword evidence="3" id="KW-0378">Hydrolase</keyword>
<dbReference type="AlphaFoldDB" id="A0A518G5W6"/>
<keyword evidence="1" id="KW-0732">Signal</keyword>
<dbReference type="Proteomes" id="UP000318017">
    <property type="component" value="Chromosome"/>
</dbReference>
<protein>
    <submittedName>
        <fullName evidence="3">Endonuclease/Exonuclease/phosphatase family protein</fullName>
    </submittedName>
</protein>
<proteinExistence type="predicted"/>
<dbReference type="InterPro" id="IPR050410">
    <property type="entry name" value="CCR4/nocturin_mRNA_transcr"/>
</dbReference>
<dbReference type="Pfam" id="PF03372">
    <property type="entry name" value="Exo_endo_phos"/>
    <property type="match status" value="1"/>
</dbReference>
<dbReference type="EMBL" id="CP036298">
    <property type="protein sequence ID" value="QDV23975.1"/>
    <property type="molecule type" value="Genomic_DNA"/>
</dbReference>
<keyword evidence="3" id="KW-0540">Nuclease</keyword>
<evidence type="ECO:0000256" key="1">
    <source>
        <dbReference type="SAM" id="SignalP"/>
    </source>
</evidence>
<evidence type="ECO:0000313" key="4">
    <source>
        <dbReference type="Proteomes" id="UP000318017"/>
    </source>
</evidence>
<sequence precursor="true">MSHPMLQALLGCLLVVAQLISTTAAQSPPATQSADSLSKTDKPSIAILSYNVRYLNKGDGLDVWDNRRDKVVETIRRGELIGLQEVVAKQLEFVKLNTPSLEWYGVGRDDGTETGGEMTAIGWSKERFEVSDKGTFWLSETPETVGSRGWDAALPRVASWISLIDKQTQKPLLFVNTHFDHRGAEARKQSATLIRDWIATHRKSRPAVLVGDLNSLHDSEPLRALAAPPEDASSTLLDALSHSAHPPTGATGTFNSFKEISEGRRIDHVFFAGDVEVDSFQTLDPKTASGRFASDHQPLLVHVQLP</sequence>
<dbReference type="PANTHER" id="PTHR12121:SF36">
    <property type="entry name" value="ENDONUCLEASE_EXONUCLEASE_PHOSPHATASE DOMAIN-CONTAINING PROTEIN"/>
    <property type="match status" value="1"/>
</dbReference>
<dbReference type="Gene3D" id="3.60.10.10">
    <property type="entry name" value="Endonuclease/exonuclease/phosphatase"/>
    <property type="match status" value="1"/>
</dbReference>
<gene>
    <name evidence="3" type="ORF">Q31a_22880</name>
</gene>
<dbReference type="SUPFAM" id="SSF56219">
    <property type="entry name" value="DNase I-like"/>
    <property type="match status" value="1"/>
</dbReference>
<keyword evidence="3" id="KW-0269">Exonuclease</keyword>
<feature type="signal peptide" evidence="1">
    <location>
        <begin position="1"/>
        <end position="27"/>
    </location>
</feature>
<dbReference type="PANTHER" id="PTHR12121">
    <property type="entry name" value="CARBON CATABOLITE REPRESSOR PROTEIN 4"/>
    <property type="match status" value="1"/>
</dbReference>
<keyword evidence="4" id="KW-1185">Reference proteome</keyword>